<sequence length="104" mass="11341">MFSGGFSDEFHNLLNCLCVCEGNYSQPSIGTSSCINFRNSRELISLRAGGDVISLPVNEIYAVCCSKVNGRNSEFTNIISIWAYFHCLDNSKSCKGSNLASLIS</sequence>
<evidence type="ECO:0000313" key="5">
    <source>
        <dbReference type="Proteomes" id="UP000499080"/>
    </source>
</evidence>
<dbReference type="EMBL" id="BGPR01212308">
    <property type="protein sequence ID" value="GBN44697.1"/>
    <property type="molecule type" value="Genomic_DNA"/>
</dbReference>
<keyword evidence="5" id="KW-1185">Reference proteome</keyword>
<dbReference type="EMBL" id="BGPR01212332">
    <property type="protein sequence ID" value="GBN44756.1"/>
    <property type="molecule type" value="Genomic_DNA"/>
</dbReference>
<proteinExistence type="predicted"/>
<dbReference type="Proteomes" id="UP000499080">
    <property type="component" value="Unassembled WGS sequence"/>
</dbReference>
<protein>
    <submittedName>
        <fullName evidence="2">Uncharacterized protein</fullName>
    </submittedName>
</protein>
<gene>
    <name evidence="4" type="ORF">AVEN_199378_1</name>
    <name evidence="2" type="ORF">AVEN_43486_1</name>
    <name evidence="1" type="ORF">AVEN_7262_1</name>
    <name evidence="3" type="ORF">AVEN_76961_1</name>
</gene>
<evidence type="ECO:0000313" key="2">
    <source>
        <dbReference type="EMBL" id="GBN44680.1"/>
    </source>
</evidence>
<name>A0A4Y2P2C7_ARAVE</name>
<dbReference type="AlphaFoldDB" id="A0A4Y2P2C7"/>
<dbReference type="EMBL" id="BGPR01212281">
    <property type="protein sequence ID" value="GBN44634.1"/>
    <property type="molecule type" value="Genomic_DNA"/>
</dbReference>
<evidence type="ECO:0000313" key="1">
    <source>
        <dbReference type="EMBL" id="GBN44634.1"/>
    </source>
</evidence>
<organism evidence="2 5">
    <name type="scientific">Araneus ventricosus</name>
    <name type="common">Orbweaver spider</name>
    <name type="synonym">Epeira ventricosa</name>
    <dbReference type="NCBI Taxonomy" id="182803"/>
    <lineage>
        <taxon>Eukaryota</taxon>
        <taxon>Metazoa</taxon>
        <taxon>Ecdysozoa</taxon>
        <taxon>Arthropoda</taxon>
        <taxon>Chelicerata</taxon>
        <taxon>Arachnida</taxon>
        <taxon>Araneae</taxon>
        <taxon>Araneomorphae</taxon>
        <taxon>Entelegynae</taxon>
        <taxon>Araneoidea</taxon>
        <taxon>Araneidae</taxon>
        <taxon>Araneus</taxon>
    </lineage>
</organism>
<comment type="caution">
    <text evidence="2">The sequence shown here is derived from an EMBL/GenBank/DDBJ whole genome shotgun (WGS) entry which is preliminary data.</text>
</comment>
<evidence type="ECO:0000313" key="3">
    <source>
        <dbReference type="EMBL" id="GBN44697.1"/>
    </source>
</evidence>
<evidence type="ECO:0000313" key="4">
    <source>
        <dbReference type="EMBL" id="GBN44756.1"/>
    </source>
</evidence>
<dbReference type="EMBL" id="BGPR01212302">
    <property type="protein sequence ID" value="GBN44680.1"/>
    <property type="molecule type" value="Genomic_DNA"/>
</dbReference>
<reference evidence="2 5" key="1">
    <citation type="journal article" date="2019" name="Sci. Rep.">
        <title>Orb-weaving spider Araneus ventricosus genome elucidates the spidroin gene catalogue.</title>
        <authorList>
            <person name="Kono N."/>
            <person name="Nakamura H."/>
            <person name="Ohtoshi R."/>
            <person name="Moran D.A.P."/>
            <person name="Shinohara A."/>
            <person name="Yoshida Y."/>
            <person name="Fujiwara M."/>
            <person name="Mori M."/>
            <person name="Tomita M."/>
            <person name="Arakawa K."/>
        </authorList>
    </citation>
    <scope>NUCLEOTIDE SEQUENCE [LARGE SCALE GENOMIC DNA]</scope>
</reference>
<accession>A0A4Y2P2C7</accession>